<keyword evidence="1" id="KW-0479">Metal-binding</keyword>
<keyword evidence="1" id="KW-0863">Zinc-finger</keyword>
<evidence type="ECO:0000256" key="1">
    <source>
        <dbReference type="PROSITE-ProRule" id="PRU00042"/>
    </source>
</evidence>
<evidence type="ECO:0000313" key="5">
    <source>
        <dbReference type="Proteomes" id="UP000092445"/>
    </source>
</evidence>
<evidence type="ECO:0000313" key="4">
    <source>
        <dbReference type="EnsemblMetazoa" id="GPAI047362-PA"/>
    </source>
</evidence>
<dbReference type="STRING" id="7398.A0A1B0AJ17"/>
<keyword evidence="1" id="KW-0862">Zinc</keyword>
<dbReference type="InterPro" id="IPR013087">
    <property type="entry name" value="Znf_C2H2_type"/>
</dbReference>
<dbReference type="Gene3D" id="3.30.160.60">
    <property type="entry name" value="Classic Zinc Finger"/>
    <property type="match status" value="1"/>
</dbReference>
<evidence type="ECO:0000259" key="3">
    <source>
        <dbReference type="PROSITE" id="PS50157"/>
    </source>
</evidence>
<feature type="domain" description="C2H2-type" evidence="3">
    <location>
        <begin position="76"/>
        <end position="103"/>
    </location>
</feature>
<reference evidence="5" key="1">
    <citation type="submission" date="2014-03" db="EMBL/GenBank/DDBJ databases">
        <authorList>
            <person name="Aksoy S."/>
            <person name="Warren W."/>
            <person name="Wilson R.K."/>
        </authorList>
    </citation>
    <scope>NUCLEOTIDE SEQUENCE [LARGE SCALE GENOMIC DNA]</scope>
    <source>
        <strain evidence="5">IAEA</strain>
    </source>
</reference>
<feature type="region of interest" description="Disordered" evidence="2">
    <location>
        <begin position="217"/>
        <end position="236"/>
    </location>
</feature>
<protein>
    <recommendedName>
        <fullName evidence="3">C2H2-type domain-containing protein</fullName>
    </recommendedName>
</protein>
<reference evidence="4" key="2">
    <citation type="submission" date="2020-05" db="UniProtKB">
        <authorList>
            <consortium name="EnsemblMetazoa"/>
        </authorList>
    </citation>
    <scope>IDENTIFICATION</scope>
    <source>
        <strain evidence="4">IAEA</strain>
    </source>
</reference>
<accession>A0A1B0AJ17</accession>
<dbReference type="VEuPathDB" id="VectorBase:GPAI047362"/>
<dbReference type="PROSITE" id="PS50157">
    <property type="entry name" value="ZINC_FINGER_C2H2_2"/>
    <property type="match status" value="1"/>
</dbReference>
<dbReference type="GO" id="GO:0008270">
    <property type="term" value="F:zinc ion binding"/>
    <property type="evidence" value="ECO:0007669"/>
    <property type="project" value="UniProtKB-KW"/>
</dbReference>
<evidence type="ECO:0000256" key="2">
    <source>
        <dbReference type="SAM" id="MobiDB-lite"/>
    </source>
</evidence>
<feature type="region of interest" description="Disordered" evidence="2">
    <location>
        <begin position="1"/>
        <end position="22"/>
    </location>
</feature>
<dbReference type="AlphaFoldDB" id="A0A1B0AJ17"/>
<dbReference type="PROSITE" id="PS00028">
    <property type="entry name" value="ZINC_FINGER_C2H2_1"/>
    <property type="match status" value="2"/>
</dbReference>
<name>A0A1B0AJ17_GLOPL</name>
<sequence>MEKSVSKYNTAKHRREDVEDSEVEVFGHRNNKVVTGEVNTKISRSHCFENSDSTSNSGFVCDSSRQTEETLKVRLFHCKLCSASFSTSEELRKHNLVHLPNYQKRDRFLCYNCLAVFEYKAHLNRHFIRHNRGINFECNHCKLKRLTMRGLDKHCEIMKHDRHDERPLIRIDRKLSMFEKPEKTVPLTRANVKYEVLKADKQSPGDKSLVQLSSIIAPVTPPRRSPSPTSASPRPPSHLVVYMFAPEIM</sequence>
<proteinExistence type="predicted"/>
<dbReference type="SMART" id="SM00355">
    <property type="entry name" value="ZnF_C2H2"/>
    <property type="match status" value="3"/>
</dbReference>
<dbReference type="EnsemblMetazoa" id="GPAI047362-RA">
    <property type="protein sequence ID" value="GPAI047362-PA"/>
    <property type="gene ID" value="GPAI047362"/>
</dbReference>
<keyword evidence="5" id="KW-1185">Reference proteome</keyword>
<organism evidence="4 5">
    <name type="scientific">Glossina pallidipes</name>
    <name type="common">Tsetse fly</name>
    <dbReference type="NCBI Taxonomy" id="7398"/>
    <lineage>
        <taxon>Eukaryota</taxon>
        <taxon>Metazoa</taxon>
        <taxon>Ecdysozoa</taxon>
        <taxon>Arthropoda</taxon>
        <taxon>Hexapoda</taxon>
        <taxon>Insecta</taxon>
        <taxon>Pterygota</taxon>
        <taxon>Neoptera</taxon>
        <taxon>Endopterygota</taxon>
        <taxon>Diptera</taxon>
        <taxon>Brachycera</taxon>
        <taxon>Muscomorpha</taxon>
        <taxon>Hippoboscoidea</taxon>
        <taxon>Glossinidae</taxon>
        <taxon>Glossina</taxon>
    </lineage>
</organism>
<dbReference type="Proteomes" id="UP000092445">
    <property type="component" value="Unassembled WGS sequence"/>
</dbReference>